<dbReference type="RefSeq" id="WP_379526799.1">
    <property type="nucleotide sequence ID" value="NZ_JBHSBI010000002.1"/>
</dbReference>
<gene>
    <name evidence="2" type="ORF">ACFOY2_05470</name>
</gene>
<accession>A0ABV8G0Y0</accession>
<dbReference type="Proteomes" id="UP001595851">
    <property type="component" value="Unassembled WGS sequence"/>
</dbReference>
<evidence type="ECO:0008006" key="4">
    <source>
        <dbReference type="Google" id="ProtNLM"/>
    </source>
</evidence>
<evidence type="ECO:0000256" key="1">
    <source>
        <dbReference type="SAM" id="SignalP"/>
    </source>
</evidence>
<keyword evidence="1" id="KW-0732">Signal</keyword>
<feature type="signal peptide" evidence="1">
    <location>
        <begin position="1"/>
        <end position="26"/>
    </location>
</feature>
<feature type="chain" id="PRO_5047263917" description="Lamin tail domain-containing protein" evidence="1">
    <location>
        <begin position="27"/>
        <end position="189"/>
    </location>
</feature>
<comment type="caution">
    <text evidence="2">The sequence shown here is derived from an EMBL/GenBank/DDBJ whole genome shotgun (WGS) entry which is preliminary data.</text>
</comment>
<sequence>MRISKSAVLLAAVVATAGLTGSPASATSTTAPIAALDITAIGYNAYGADTSTNRNAEFVEVKNVTETPVNVANLLLQDAWARGRDKTTGCNTFKLAAGVLPVASGGVADELPSGAVLRIHMGAGTPGVDRANVRHVYANMRTACGYNGHIFNNGPSGSNKWAAWDTAWITLGSDSESKSYNFSFGYMAR</sequence>
<reference evidence="3" key="1">
    <citation type="journal article" date="2019" name="Int. J. Syst. Evol. Microbiol.">
        <title>The Global Catalogue of Microorganisms (GCM) 10K type strain sequencing project: providing services to taxonomists for standard genome sequencing and annotation.</title>
        <authorList>
            <consortium name="The Broad Institute Genomics Platform"/>
            <consortium name="The Broad Institute Genome Sequencing Center for Infectious Disease"/>
            <person name="Wu L."/>
            <person name="Ma J."/>
        </authorList>
    </citation>
    <scope>NUCLEOTIDE SEQUENCE [LARGE SCALE GENOMIC DNA]</scope>
    <source>
        <strain evidence="3">TBRC 1276</strain>
    </source>
</reference>
<dbReference type="EMBL" id="JBHSBI010000002">
    <property type="protein sequence ID" value="MFC4006660.1"/>
    <property type="molecule type" value="Genomic_DNA"/>
</dbReference>
<evidence type="ECO:0000313" key="2">
    <source>
        <dbReference type="EMBL" id="MFC4006660.1"/>
    </source>
</evidence>
<proteinExistence type="predicted"/>
<protein>
    <recommendedName>
        <fullName evidence="4">Lamin tail domain-containing protein</fullName>
    </recommendedName>
</protein>
<organism evidence="2 3">
    <name type="scientific">Nonomuraea purpurea</name>
    <dbReference type="NCBI Taxonomy" id="1849276"/>
    <lineage>
        <taxon>Bacteria</taxon>
        <taxon>Bacillati</taxon>
        <taxon>Actinomycetota</taxon>
        <taxon>Actinomycetes</taxon>
        <taxon>Streptosporangiales</taxon>
        <taxon>Streptosporangiaceae</taxon>
        <taxon>Nonomuraea</taxon>
    </lineage>
</organism>
<name>A0ABV8G0Y0_9ACTN</name>
<evidence type="ECO:0000313" key="3">
    <source>
        <dbReference type="Proteomes" id="UP001595851"/>
    </source>
</evidence>
<keyword evidence="3" id="KW-1185">Reference proteome</keyword>